<keyword evidence="2" id="KW-1133">Transmembrane helix</keyword>
<protein>
    <submittedName>
        <fullName evidence="3">AtpZ/AtpI family protein</fullName>
    </submittedName>
</protein>
<feature type="transmembrane region" description="Helical" evidence="2">
    <location>
        <begin position="77"/>
        <end position="98"/>
    </location>
</feature>
<gene>
    <name evidence="3" type="ORF">ACFOWX_08055</name>
</gene>
<evidence type="ECO:0000313" key="4">
    <source>
        <dbReference type="Proteomes" id="UP001595887"/>
    </source>
</evidence>
<keyword evidence="2" id="KW-0472">Membrane</keyword>
<evidence type="ECO:0000256" key="2">
    <source>
        <dbReference type="SAM" id="Phobius"/>
    </source>
</evidence>
<dbReference type="Proteomes" id="UP001595887">
    <property type="component" value="Unassembled WGS sequence"/>
</dbReference>
<dbReference type="RefSeq" id="WP_381423001.1">
    <property type="nucleotide sequence ID" value="NZ_JBHSDH010000013.1"/>
</dbReference>
<comment type="caution">
    <text evidence="3">The sequence shown here is derived from an EMBL/GenBank/DDBJ whole genome shotgun (WGS) entry which is preliminary data.</text>
</comment>
<organism evidence="3 4">
    <name type="scientific">Sphingorhabdus arenilitoris</name>
    <dbReference type="NCBI Taxonomy" id="1490041"/>
    <lineage>
        <taxon>Bacteria</taxon>
        <taxon>Pseudomonadati</taxon>
        <taxon>Pseudomonadota</taxon>
        <taxon>Alphaproteobacteria</taxon>
        <taxon>Sphingomonadales</taxon>
        <taxon>Sphingomonadaceae</taxon>
        <taxon>Sphingorhabdus</taxon>
    </lineage>
</organism>
<dbReference type="Pfam" id="PF09527">
    <property type="entry name" value="ATPase_gene1"/>
    <property type="match status" value="1"/>
</dbReference>
<dbReference type="InterPro" id="IPR032820">
    <property type="entry name" value="ATPase_put"/>
</dbReference>
<name>A0ABV8RG16_9SPHN</name>
<sequence length="106" mass="11372">MASDDPAQDGKNGKDPRLDSLDMQLKKVRAAEDVRSGKANQPVSKGMKQGNRVLTELIAGPAGGAIVGGFLDRWLATTPWILLAGLFMGIIVAFRNIIKISAERPE</sequence>
<accession>A0ABV8RG16</accession>
<feature type="compositionally biased region" description="Basic and acidic residues" evidence="1">
    <location>
        <begin position="11"/>
        <end position="20"/>
    </location>
</feature>
<feature type="region of interest" description="Disordered" evidence="1">
    <location>
        <begin position="1"/>
        <end position="22"/>
    </location>
</feature>
<keyword evidence="2" id="KW-0812">Transmembrane</keyword>
<evidence type="ECO:0000313" key="3">
    <source>
        <dbReference type="EMBL" id="MFC4292367.1"/>
    </source>
</evidence>
<dbReference type="EMBL" id="JBHSDH010000013">
    <property type="protein sequence ID" value="MFC4292367.1"/>
    <property type="molecule type" value="Genomic_DNA"/>
</dbReference>
<reference evidence="4" key="1">
    <citation type="journal article" date="2019" name="Int. J. Syst. Evol. Microbiol.">
        <title>The Global Catalogue of Microorganisms (GCM) 10K type strain sequencing project: providing services to taxonomists for standard genome sequencing and annotation.</title>
        <authorList>
            <consortium name="The Broad Institute Genomics Platform"/>
            <consortium name="The Broad Institute Genome Sequencing Center for Infectious Disease"/>
            <person name="Wu L."/>
            <person name="Ma J."/>
        </authorList>
    </citation>
    <scope>NUCLEOTIDE SEQUENCE [LARGE SCALE GENOMIC DNA]</scope>
    <source>
        <strain evidence="4">CECT 8531</strain>
    </source>
</reference>
<keyword evidence="4" id="KW-1185">Reference proteome</keyword>
<proteinExistence type="predicted"/>
<evidence type="ECO:0000256" key="1">
    <source>
        <dbReference type="SAM" id="MobiDB-lite"/>
    </source>
</evidence>